<dbReference type="GO" id="GO:0005737">
    <property type="term" value="C:cytoplasm"/>
    <property type="evidence" value="ECO:0007669"/>
    <property type="project" value="UniProtKB-SubCell"/>
</dbReference>
<dbReference type="GO" id="GO:0005886">
    <property type="term" value="C:plasma membrane"/>
    <property type="evidence" value="ECO:0007669"/>
    <property type="project" value="UniProtKB-SubCell"/>
</dbReference>
<dbReference type="CDD" id="cd17874">
    <property type="entry name" value="FtsY"/>
    <property type="match status" value="1"/>
</dbReference>
<proteinExistence type="inferred from homology"/>
<dbReference type="FunFam" id="1.20.120.140:FF:000002">
    <property type="entry name" value="Signal recognition particle receptor FtsY"/>
    <property type="match status" value="1"/>
</dbReference>
<dbReference type="Proteomes" id="UP000384354">
    <property type="component" value="Unassembled WGS sequence"/>
</dbReference>
<evidence type="ECO:0000256" key="2">
    <source>
        <dbReference type="ARBA" id="ARBA00022490"/>
    </source>
</evidence>
<dbReference type="OrthoDB" id="9804720at2"/>
<feature type="region of interest" description="Disordered" evidence="11">
    <location>
        <begin position="72"/>
        <end position="100"/>
    </location>
</feature>
<dbReference type="Gene3D" id="1.20.120.140">
    <property type="entry name" value="Signal recognition particle SRP54, nucleotide-binding domain"/>
    <property type="match status" value="1"/>
</dbReference>
<gene>
    <name evidence="10 13" type="primary">ftsY</name>
    <name evidence="13" type="ORF">PCE31106_00499</name>
</gene>
<dbReference type="GO" id="GO:0005047">
    <property type="term" value="F:signal recognition particle binding"/>
    <property type="evidence" value="ECO:0007669"/>
    <property type="project" value="TreeGrafter"/>
</dbReference>
<dbReference type="Gene3D" id="3.40.50.300">
    <property type="entry name" value="P-loop containing nucleotide triphosphate hydrolases"/>
    <property type="match status" value="1"/>
</dbReference>
<evidence type="ECO:0000256" key="6">
    <source>
        <dbReference type="ARBA" id="ARBA00023136"/>
    </source>
</evidence>
<feature type="region of interest" description="Disordered" evidence="11">
    <location>
        <begin position="1"/>
        <end position="46"/>
    </location>
</feature>
<keyword evidence="5 10" id="KW-0342">GTP-binding</keyword>
<comment type="similarity">
    <text evidence="10">Belongs to the GTP-binding SRP family. FtsY subfamily.</text>
</comment>
<dbReference type="AlphaFoldDB" id="A0A5E4S0C2"/>
<keyword evidence="2 10" id="KW-0963">Cytoplasm</keyword>
<evidence type="ECO:0000256" key="10">
    <source>
        <dbReference type="HAMAP-Rule" id="MF_00920"/>
    </source>
</evidence>
<dbReference type="SUPFAM" id="SSF52540">
    <property type="entry name" value="P-loop containing nucleoside triphosphate hydrolases"/>
    <property type="match status" value="1"/>
</dbReference>
<reference evidence="13 14" key="1">
    <citation type="submission" date="2019-08" db="EMBL/GenBank/DDBJ databases">
        <authorList>
            <person name="Peeters C."/>
        </authorList>
    </citation>
    <scope>NUCLEOTIDE SEQUENCE [LARGE SCALE GENOMIC DNA]</scope>
    <source>
        <strain evidence="13 14">LMG 31106</strain>
    </source>
</reference>
<comment type="function">
    <text evidence="9 10">Involved in targeting and insertion of nascent membrane proteins into the cytoplasmic membrane. Acts as a receptor for the complex formed by the signal recognition particle (SRP) and the ribosome-nascent chain (RNC). Interaction with SRP-RNC leads to the transfer of the RNC complex to the Sec translocase for insertion into the membrane, the hydrolysis of GTP by both Ffh and FtsY, and the dissociation of the SRP-FtsY complex into the individual components.</text>
</comment>
<dbReference type="Pfam" id="PF02881">
    <property type="entry name" value="SRP54_N"/>
    <property type="match status" value="1"/>
</dbReference>
<dbReference type="SMART" id="SM00962">
    <property type="entry name" value="SRP54"/>
    <property type="match status" value="1"/>
</dbReference>
<dbReference type="PANTHER" id="PTHR43134:SF1">
    <property type="entry name" value="SIGNAL RECOGNITION PARTICLE RECEPTOR SUBUNIT ALPHA"/>
    <property type="match status" value="1"/>
</dbReference>
<keyword evidence="3 10" id="KW-0547">Nucleotide-binding</keyword>
<organism evidence="13 14">
    <name type="scientific">Pandoraea cepalis</name>
    <dbReference type="NCBI Taxonomy" id="2508294"/>
    <lineage>
        <taxon>Bacteria</taxon>
        <taxon>Pseudomonadati</taxon>
        <taxon>Pseudomonadota</taxon>
        <taxon>Betaproteobacteria</taxon>
        <taxon>Burkholderiales</taxon>
        <taxon>Burkholderiaceae</taxon>
        <taxon>Pandoraea</taxon>
    </lineage>
</organism>
<evidence type="ECO:0000259" key="12">
    <source>
        <dbReference type="PROSITE" id="PS00300"/>
    </source>
</evidence>
<keyword evidence="4 10" id="KW-0378">Hydrolase</keyword>
<comment type="subunit">
    <text evidence="10">Part of the signal recognition particle protein translocation system, which is composed of SRP and FtsY. SRP is a ribonucleoprotein composed of Ffh and a 4.5S RNA molecule.</text>
</comment>
<evidence type="ECO:0000313" key="13">
    <source>
        <dbReference type="EMBL" id="VVD69027.1"/>
    </source>
</evidence>
<evidence type="ECO:0000256" key="7">
    <source>
        <dbReference type="ARBA" id="ARBA00023170"/>
    </source>
</evidence>
<dbReference type="EMBL" id="CABPSL010000001">
    <property type="protein sequence ID" value="VVD69027.1"/>
    <property type="molecule type" value="Genomic_DNA"/>
</dbReference>
<dbReference type="SMART" id="SM00963">
    <property type="entry name" value="SRP54_N"/>
    <property type="match status" value="1"/>
</dbReference>
<evidence type="ECO:0000256" key="5">
    <source>
        <dbReference type="ARBA" id="ARBA00023134"/>
    </source>
</evidence>
<feature type="binding site" evidence="10">
    <location>
        <begin position="278"/>
        <end position="285"/>
    </location>
    <ligand>
        <name>GTP</name>
        <dbReference type="ChEBI" id="CHEBI:37565"/>
    </ligand>
</feature>
<dbReference type="Pfam" id="PF00448">
    <property type="entry name" value="SRP54"/>
    <property type="match status" value="1"/>
</dbReference>
<dbReference type="EC" id="3.6.5.4" evidence="10"/>
<dbReference type="NCBIfam" id="TIGR00064">
    <property type="entry name" value="ftsY"/>
    <property type="match status" value="1"/>
</dbReference>
<evidence type="ECO:0000256" key="8">
    <source>
        <dbReference type="ARBA" id="ARBA00048027"/>
    </source>
</evidence>
<keyword evidence="1 10" id="KW-1003">Cell membrane</keyword>
<accession>A0A5E4S0C2</accession>
<dbReference type="GO" id="GO:0003924">
    <property type="term" value="F:GTPase activity"/>
    <property type="evidence" value="ECO:0007669"/>
    <property type="project" value="UniProtKB-UniRule"/>
</dbReference>
<dbReference type="InterPro" id="IPR000897">
    <property type="entry name" value="SRP54_GTPase_dom"/>
</dbReference>
<dbReference type="PROSITE" id="PS00300">
    <property type="entry name" value="SRP54"/>
    <property type="match status" value="1"/>
</dbReference>
<name>A0A5E4S0C2_9BURK</name>
<feature type="binding site" evidence="10">
    <location>
        <begin position="423"/>
        <end position="426"/>
    </location>
    <ligand>
        <name>GTP</name>
        <dbReference type="ChEBI" id="CHEBI:37565"/>
    </ligand>
</feature>
<dbReference type="PANTHER" id="PTHR43134">
    <property type="entry name" value="SIGNAL RECOGNITION PARTICLE RECEPTOR SUBUNIT ALPHA"/>
    <property type="match status" value="1"/>
</dbReference>
<dbReference type="GO" id="GO:0005525">
    <property type="term" value="F:GTP binding"/>
    <property type="evidence" value="ECO:0007669"/>
    <property type="project" value="UniProtKB-UniRule"/>
</dbReference>
<dbReference type="SMART" id="SM00382">
    <property type="entry name" value="AAA"/>
    <property type="match status" value="1"/>
</dbReference>
<protein>
    <recommendedName>
        <fullName evidence="10">Signal recognition particle receptor FtsY</fullName>
        <shortName evidence="10">SRP receptor</shortName>
        <ecNumber evidence="10">3.6.5.4</ecNumber>
    </recommendedName>
</protein>
<comment type="catalytic activity">
    <reaction evidence="8 10">
        <text>GTP + H2O = GDP + phosphate + H(+)</text>
        <dbReference type="Rhea" id="RHEA:19669"/>
        <dbReference type="ChEBI" id="CHEBI:15377"/>
        <dbReference type="ChEBI" id="CHEBI:15378"/>
        <dbReference type="ChEBI" id="CHEBI:37565"/>
        <dbReference type="ChEBI" id="CHEBI:43474"/>
        <dbReference type="ChEBI" id="CHEBI:58189"/>
        <dbReference type="EC" id="3.6.5.4"/>
    </reaction>
</comment>
<comment type="subcellular location">
    <subcellularLocation>
        <location evidence="10">Cell membrane</location>
        <topology evidence="10">Peripheral membrane protein</topology>
        <orientation evidence="10">Cytoplasmic side</orientation>
    </subcellularLocation>
    <subcellularLocation>
        <location evidence="10">Cytoplasm</location>
    </subcellularLocation>
</comment>
<dbReference type="FunFam" id="3.40.50.300:FF:000053">
    <property type="entry name" value="Signal recognition particle receptor FtsY"/>
    <property type="match status" value="1"/>
</dbReference>
<feature type="domain" description="SRP54-type proteins GTP-binding" evidence="12">
    <location>
        <begin position="444"/>
        <end position="457"/>
    </location>
</feature>
<evidence type="ECO:0000256" key="3">
    <source>
        <dbReference type="ARBA" id="ARBA00022741"/>
    </source>
</evidence>
<dbReference type="RefSeq" id="WP_150562267.1">
    <property type="nucleotide sequence ID" value="NZ_CABPSL010000001.1"/>
</dbReference>
<dbReference type="InterPro" id="IPR042101">
    <property type="entry name" value="SRP54_N_sf"/>
</dbReference>
<dbReference type="HAMAP" id="MF_00920">
    <property type="entry name" value="FtsY"/>
    <property type="match status" value="1"/>
</dbReference>
<evidence type="ECO:0000256" key="11">
    <source>
        <dbReference type="SAM" id="MobiDB-lite"/>
    </source>
</evidence>
<dbReference type="SUPFAM" id="SSF47364">
    <property type="entry name" value="Domain of the SRP/SRP receptor G-proteins"/>
    <property type="match status" value="1"/>
</dbReference>
<evidence type="ECO:0000256" key="4">
    <source>
        <dbReference type="ARBA" id="ARBA00022801"/>
    </source>
</evidence>
<evidence type="ECO:0000256" key="9">
    <source>
        <dbReference type="ARBA" id="ARBA00053570"/>
    </source>
</evidence>
<dbReference type="InterPro" id="IPR013822">
    <property type="entry name" value="Signal_recog_particl_SRP54_hlx"/>
</dbReference>
<dbReference type="InterPro" id="IPR036225">
    <property type="entry name" value="SRP/SRP_N"/>
</dbReference>
<evidence type="ECO:0000256" key="1">
    <source>
        <dbReference type="ARBA" id="ARBA00022475"/>
    </source>
</evidence>
<sequence length="471" mass="49025">MFSFFKRFKSGGNKAAETSPASTESLASDALAPSPEIPETPASPSLPVEDAAAKADIAPAVVPASVPAEAAQAPTAPIDAPPPPVTPVQNAVPSEPAQANVPSLITPAQSTPTIAPQIAPEQAELAEPVEPIEPIAPISSIEPAAPPPAVVVKDAHGDAIGEIVAAPAQAPAAKRSWLTRLKAGLSKTSAGLTGIFIGVKVDENLFEELEDALLMSDAGVEATAFLIGALRKKVKTDRLTEGEQVKRALHDLLVELLQPLEQSLVLGRESPMVVMIAGVNGAGKTTSIGKLAKHFQHYGQSVLLAAGDTFRAAAREQLAIWGERNNVAVVSQENGDPAAVVFDAVTAARARKIDIVMADTAGRLPTQLHLMEELKKIRRVLGKAAEGAPHEVLLVIDANTGQNALTQVKAFDDALQLTGLIVTKLDGTAKGGILAAIARQRPVPVYFIGVGEKVEDLQPFSAREFADALLG</sequence>
<keyword evidence="6 10" id="KW-0472">Membrane</keyword>
<evidence type="ECO:0000313" key="14">
    <source>
        <dbReference type="Proteomes" id="UP000384354"/>
    </source>
</evidence>
<dbReference type="InterPro" id="IPR004390">
    <property type="entry name" value="SR_rcpt_FtsY"/>
</dbReference>
<dbReference type="InterPro" id="IPR027417">
    <property type="entry name" value="P-loop_NTPase"/>
</dbReference>
<feature type="binding site" evidence="10">
    <location>
        <begin position="359"/>
        <end position="363"/>
    </location>
    <ligand>
        <name>GTP</name>
        <dbReference type="ChEBI" id="CHEBI:37565"/>
    </ligand>
</feature>
<dbReference type="InterPro" id="IPR003593">
    <property type="entry name" value="AAA+_ATPase"/>
</dbReference>
<dbReference type="GO" id="GO:0006614">
    <property type="term" value="P:SRP-dependent cotranslational protein targeting to membrane"/>
    <property type="evidence" value="ECO:0007669"/>
    <property type="project" value="InterPro"/>
</dbReference>
<keyword evidence="7 10" id="KW-0675">Receptor</keyword>